<dbReference type="CDD" id="cd14688">
    <property type="entry name" value="bZIP_YAP"/>
    <property type="match status" value="1"/>
</dbReference>
<evidence type="ECO:0000256" key="3">
    <source>
        <dbReference type="PROSITE-ProRule" id="PRU00023"/>
    </source>
</evidence>
<evidence type="ECO:0000256" key="4">
    <source>
        <dbReference type="SAM" id="MobiDB-lite"/>
    </source>
</evidence>
<dbReference type="RefSeq" id="XP_018702114.1">
    <property type="nucleotide sequence ID" value="XM_018850836.1"/>
</dbReference>
<organism evidence="6 7">
    <name type="scientific">Cordyceps fumosorosea (strain ARSEF 2679)</name>
    <name type="common">Isaria fumosorosea</name>
    <dbReference type="NCBI Taxonomy" id="1081104"/>
    <lineage>
        <taxon>Eukaryota</taxon>
        <taxon>Fungi</taxon>
        <taxon>Dikarya</taxon>
        <taxon>Ascomycota</taxon>
        <taxon>Pezizomycotina</taxon>
        <taxon>Sordariomycetes</taxon>
        <taxon>Hypocreomycetidae</taxon>
        <taxon>Hypocreales</taxon>
        <taxon>Cordycipitaceae</taxon>
        <taxon>Cordyceps</taxon>
    </lineage>
</organism>
<dbReference type="OrthoDB" id="341259at2759"/>
<dbReference type="Gene3D" id="1.25.40.20">
    <property type="entry name" value="Ankyrin repeat-containing domain"/>
    <property type="match status" value="1"/>
</dbReference>
<dbReference type="PANTHER" id="PTHR24198:SF165">
    <property type="entry name" value="ANKYRIN REPEAT-CONTAINING PROTEIN-RELATED"/>
    <property type="match status" value="1"/>
</dbReference>
<dbReference type="GeneID" id="30023525"/>
<comment type="caution">
    <text evidence="6">The sequence shown here is derived from an EMBL/GenBank/DDBJ whole genome shotgun (WGS) entry which is preliminary data.</text>
</comment>
<proteinExistence type="predicted"/>
<feature type="domain" description="BZIP" evidence="5">
    <location>
        <begin position="14"/>
        <end position="29"/>
    </location>
</feature>
<dbReference type="PROSITE" id="PS00036">
    <property type="entry name" value="BZIP_BASIC"/>
    <property type="match status" value="1"/>
</dbReference>
<reference evidence="6 7" key="1">
    <citation type="journal article" date="2016" name="Genome Biol. Evol.">
        <title>Divergent and convergent evolution of fungal pathogenicity.</title>
        <authorList>
            <person name="Shang Y."/>
            <person name="Xiao G."/>
            <person name="Zheng P."/>
            <person name="Cen K."/>
            <person name="Zhan S."/>
            <person name="Wang C."/>
        </authorList>
    </citation>
    <scope>NUCLEOTIDE SEQUENCE [LARGE SCALE GENOMIC DNA]</scope>
    <source>
        <strain evidence="6 7">ARSEF 2679</strain>
    </source>
</reference>
<dbReference type="Pfam" id="PF00023">
    <property type="entry name" value="Ank"/>
    <property type="match status" value="1"/>
</dbReference>
<dbReference type="Pfam" id="PF12796">
    <property type="entry name" value="Ank_2"/>
    <property type="match status" value="1"/>
</dbReference>
<evidence type="ECO:0000313" key="7">
    <source>
        <dbReference type="Proteomes" id="UP000076744"/>
    </source>
</evidence>
<evidence type="ECO:0000259" key="5">
    <source>
        <dbReference type="PROSITE" id="PS00036"/>
    </source>
</evidence>
<keyword evidence="7" id="KW-1185">Reference proteome</keyword>
<dbReference type="InterPro" id="IPR036770">
    <property type="entry name" value="Ankyrin_rpt-contain_sf"/>
</dbReference>
<feature type="region of interest" description="Disordered" evidence="4">
    <location>
        <begin position="62"/>
        <end position="95"/>
    </location>
</feature>
<dbReference type="STRING" id="1081104.A0A167Q5H8"/>
<feature type="compositionally biased region" description="Low complexity" evidence="4">
    <location>
        <begin position="199"/>
        <end position="221"/>
    </location>
</feature>
<dbReference type="PROSITE" id="PS50297">
    <property type="entry name" value="ANK_REP_REGION"/>
    <property type="match status" value="3"/>
</dbReference>
<evidence type="ECO:0000313" key="6">
    <source>
        <dbReference type="EMBL" id="OAA57312.1"/>
    </source>
</evidence>
<feature type="repeat" description="ANK" evidence="3">
    <location>
        <begin position="323"/>
        <end position="346"/>
    </location>
</feature>
<evidence type="ECO:0000256" key="1">
    <source>
        <dbReference type="ARBA" id="ARBA00022737"/>
    </source>
</evidence>
<dbReference type="SMART" id="SM00248">
    <property type="entry name" value="ANK"/>
    <property type="match status" value="4"/>
</dbReference>
<gene>
    <name evidence="6" type="ORF">ISF_07233</name>
</gene>
<feature type="repeat" description="ANK" evidence="3">
    <location>
        <begin position="363"/>
        <end position="395"/>
    </location>
</feature>
<dbReference type="PROSITE" id="PS50088">
    <property type="entry name" value="ANK_REPEAT"/>
    <property type="match status" value="3"/>
</dbReference>
<dbReference type="PANTHER" id="PTHR24198">
    <property type="entry name" value="ANKYRIN REPEAT AND PROTEIN KINASE DOMAIN-CONTAINING PROTEIN"/>
    <property type="match status" value="1"/>
</dbReference>
<accession>A0A167Q5H8</accession>
<feature type="compositionally biased region" description="Polar residues" evidence="4">
    <location>
        <begin position="85"/>
        <end position="95"/>
    </location>
</feature>
<protein>
    <submittedName>
        <fullName evidence="6">Ankyrin repeat protein</fullName>
    </submittedName>
</protein>
<dbReference type="SUPFAM" id="SSF48403">
    <property type="entry name" value="Ankyrin repeat"/>
    <property type="match status" value="1"/>
</dbReference>
<dbReference type="AlphaFoldDB" id="A0A167Q5H8"/>
<dbReference type="Proteomes" id="UP000076744">
    <property type="component" value="Unassembled WGS sequence"/>
</dbReference>
<evidence type="ECO:0000256" key="2">
    <source>
        <dbReference type="ARBA" id="ARBA00023043"/>
    </source>
</evidence>
<keyword evidence="1" id="KW-0677">Repeat</keyword>
<name>A0A167Q5H8_CORFA</name>
<dbReference type="InterPro" id="IPR004827">
    <property type="entry name" value="bZIP"/>
</dbReference>
<feature type="region of interest" description="Disordered" evidence="4">
    <location>
        <begin position="184"/>
        <end position="249"/>
    </location>
</feature>
<dbReference type="GO" id="GO:0003700">
    <property type="term" value="F:DNA-binding transcription factor activity"/>
    <property type="evidence" value="ECO:0007669"/>
    <property type="project" value="InterPro"/>
</dbReference>
<dbReference type="InterPro" id="IPR002110">
    <property type="entry name" value="Ankyrin_rpt"/>
</dbReference>
<dbReference type="EMBL" id="AZHB01000020">
    <property type="protein sequence ID" value="OAA57312.1"/>
    <property type="molecule type" value="Genomic_DNA"/>
</dbReference>
<keyword evidence="2 3" id="KW-0040">ANK repeat</keyword>
<sequence length="413" mass="44591">MDVTVQLPTDPVERRRVQNRIAQRKFRRKSFLQLSASSFTPLTKTVVGVDVLDKRLQNQAAMSATNSRPLSSHHSRRTSSSNTLAQLTSTPPISSALQSPSLFGCIDLGTTRPDGLPTTPATVSIDGLGLDMYFDGNFDACFDMPSLPTEPPGRSLSCDQDFSAPLRTLYPGLPTPQATVSASYAASSSSSSGRSHGTPVSDGGPVSSVSSVLSRPSSRRGTVIDMPTVAADASPGMEAESTCKETDDGGAKCDKGWISTIHIAVQSGNERILGMLLRQDTEGINCPDSNGRTPLFHGAIQDSEPVVQMLLAHGARIGVLDKEGRSPLHWAVLYRRLEVLRTLLEHWNRRERDTFDIDAHDNVGWTPLHLAVERRFEAGVLLLMQNGASIKARAKMCPHTGKPIPFNVEPIGS</sequence>
<feature type="repeat" description="ANK" evidence="3">
    <location>
        <begin position="290"/>
        <end position="322"/>
    </location>
</feature>